<dbReference type="EMBL" id="CU633873">
    <property type="protein sequence ID" value="CAP65733.1"/>
    <property type="molecule type" value="Genomic_DNA"/>
</dbReference>
<sequence>MSLEPNVMQPIAGIITHPFPPPRLVAFFSSVYFSSTKVLPVDIFIYHHDAVACVSHSFFFLFSQLNIRDWFHSSTTCLIFQPETKRLFDSYSSKFCSTLFLDLFWYTEQPERTEPSGPYTPTTDAMDRHEYGVTKNRKATSTGGGRAWSEEEELYLLQTRLQKMPYKHIAAHLKKTELACRLHYHQLSHGSNRRKRTTSTSSGSSNSGHSPPLHGSIPSPIREQDDSLSRSASPPGSARSYGSISPTGIQLPSIMTATASASASPRLPTILPKPASMKLALASIGGSASAGTSSPTASRGYPTPLHEVHPHSAPLTAPSGYRGSMTPTNGSAPYPSYTSNSGPAPHGPGRLRLDCSALPPPPSSAGLSATPYSASHPVDMGKLNAIYNAHRASFWASIAAEYGPGANPVVLEQAWRGNSPTSSSSSNSSSSLSLGIAAHTPITPIGSPDDHFYNGQSKPDKTRISAILGIDANPRSPREREMVRRLEEERCSLGVVGA</sequence>
<evidence type="ECO:0000256" key="1">
    <source>
        <dbReference type="SAM" id="MobiDB-lite"/>
    </source>
</evidence>
<dbReference type="STRING" id="515849.B2AP39"/>
<reference evidence="2 4" key="1">
    <citation type="journal article" date="2008" name="Genome Biol.">
        <title>The genome sequence of the model ascomycete fungus Podospora anserina.</title>
        <authorList>
            <person name="Espagne E."/>
            <person name="Lespinet O."/>
            <person name="Malagnac F."/>
            <person name="Da Silva C."/>
            <person name="Jaillon O."/>
            <person name="Porcel B.M."/>
            <person name="Couloux A."/>
            <person name="Aury J.-M."/>
            <person name="Segurens B."/>
            <person name="Poulain J."/>
            <person name="Anthouard V."/>
            <person name="Grossetete S."/>
            <person name="Khalili H."/>
            <person name="Coppin E."/>
            <person name="Dequard-Chablat M."/>
            <person name="Picard M."/>
            <person name="Contamine V."/>
            <person name="Arnaise S."/>
            <person name="Bourdais A."/>
            <person name="Berteaux-Lecellier V."/>
            <person name="Gautheret D."/>
            <person name="de Vries R.P."/>
            <person name="Battaglia E."/>
            <person name="Coutinho P.M."/>
            <person name="Danchin E.G.J."/>
            <person name="Henrissat B."/>
            <person name="El Khoury R."/>
            <person name="Sainsard-Chanet A."/>
            <person name="Boivin A."/>
            <person name="Pinan-Lucarre B."/>
            <person name="Sellem C.H."/>
            <person name="Debuchy R."/>
            <person name="Wincker P."/>
            <person name="Weissenbach J."/>
            <person name="Silar P."/>
        </authorList>
    </citation>
    <scope>NUCLEOTIDE SEQUENCE [LARGE SCALE GENOMIC DNA]</scope>
    <source>
        <strain evidence="4">S / ATCC MYA-4624 / DSM 980 / FGSC 10383</strain>
        <strain evidence="2">S mat+</strain>
    </source>
</reference>
<reference evidence="4" key="3">
    <citation type="journal article" date="2014" name="Genetics">
        <title>Maintaining two mating types: Structure of the mating type locus and its role in heterokaryosis in Podospora anserina.</title>
        <authorList>
            <person name="Grognet P."/>
            <person name="Bidard F."/>
            <person name="Kuchly C."/>
            <person name="Tong L.C.H."/>
            <person name="Coppin E."/>
            <person name="Benkhali J.A."/>
            <person name="Couloux A."/>
            <person name="Wincker P."/>
            <person name="Debuchy R."/>
            <person name="Silar P."/>
        </authorList>
    </citation>
    <scope>GENOME REANNOTATION</scope>
    <source>
        <strain evidence="4">S / ATCC MYA-4624 / DSM 980 / FGSC 10383</strain>
    </source>
</reference>
<accession>B2AP39</accession>
<feature type="compositionally biased region" description="Low complexity" evidence="1">
    <location>
        <begin position="198"/>
        <end position="210"/>
    </location>
</feature>
<feature type="region of interest" description="Disordered" evidence="1">
    <location>
        <begin position="286"/>
        <end position="370"/>
    </location>
</feature>
<dbReference type="GeneID" id="6189682"/>
<proteinExistence type="predicted"/>
<organism evidence="2">
    <name type="scientific">Podospora anserina (strain S / ATCC MYA-4624 / DSM 980 / FGSC 10383)</name>
    <name type="common">Pleurage anserina</name>
    <dbReference type="NCBI Taxonomy" id="515849"/>
    <lineage>
        <taxon>Eukaryota</taxon>
        <taxon>Fungi</taxon>
        <taxon>Dikarya</taxon>
        <taxon>Ascomycota</taxon>
        <taxon>Pezizomycotina</taxon>
        <taxon>Sordariomycetes</taxon>
        <taxon>Sordariomycetidae</taxon>
        <taxon>Sordariales</taxon>
        <taxon>Podosporaceae</taxon>
        <taxon>Podospora</taxon>
        <taxon>Podospora anserina</taxon>
    </lineage>
</organism>
<feature type="region of interest" description="Disordered" evidence="1">
    <location>
        <begin position="439"/>
        <end position="458"/>
    </location>
</feature>
<dbReference type="AlphaFoldDB" id="B2AP39"/>
<evidence type="ECO:0000313" key="4">
    <source>
        <dbReference type="Proteomes" id="UP000001197"/>
    </source>
</evidence>
<dbReference type="eggNOG" id="ENOG502S3M7">
    <property type="taxonomic scope" value="Eukaryota"/>
</dbReference>
<dbReference type="OrthoDB" id="5399305at2759"/>
<evidence type="ECO:0000313" key="3">
    <source>
        <dbReference type="EMBL" id="CDP32792.1"/>
    </source>
</evidence>
<reference evidence="2" key="2">
    <citation type="submission" date="2008-07" db="EMBL/GenBank/DDBJ databases">
        <authorList>
            <person name="Genoscope - CEA"/>
        </authorList>
    </citation>
    <scope>NUCLEOTIDE SEQUENCE</scope>
    <source>
        <strain evidence="2">S mat+</strain>
    </source>
</reference>
<evidence type="ECO:0000313" key="2">
    <source>
        <dbReference type="EMBL" id="CAP65733.1"/>
    </source>
</evidence>
<feature type="compositionally biased region" description="Basic residues" evidence="1">
    <location>
        <begin position="185"/>
        <end position="197"/>
    </location>
</feature>
<name>B2AP39_PODAN</name>
<protein>
    <submittedName>
        <fullName evidence="2">Podospora anserina S mat+ genomic DNA chromosome 7, supercontig 3</fullName>
    </submittedName>
</protein>
<dbReference type="CDD" id="cd00167">
    <property type="entry name" value="SANT"/>
    <property type="match status" value="1"/>
</dbReference>
<keyword evidence="4" id="KW-1185">Reference proteome</keyword>
<feature type="region of interest" description="Disordered" evidence="1">
    <location>
        <begin position="185"/>
        <end position="245"/>
    </location>
</feature>
<feature type="compositionally biased region" description="Polar residues" evidence="1">
    <location>
        <begin position="325"/>
        <end position="342"/>
    </location>
</feature>
<reference evidence="3" key="4">
    <citation type="submission" date="2014-09" db="EMBL/GenBank/DDBJ databases">
        <title>Maintaining two mating types: Structure of the mating type locus and its role in heterokaryosis in Podospora anserina.</title>
        <authorList>
            <person name="Grognet P."/>
            <person name="Bidard F."/>
            <person name="Kuchly C."/>
            <person name="Chan Ho Tong L."/>
            <person name="Coppin E."/>
            <person name="Ait Benkhali J."/>
            <person name="Couloux A."/>
            <person name="Wincker P."/>
            <person name="Debuchy R."/>
            <person name="Silar P."/>
        </authorList>
    </citation>
    <scope>NUCLEOTIDE SEQUENCE</scope>
</reference>
<dbReference type="Proteomes" id="UP000001197">
    <property type="component" value="Chromosome 7"/>
</dbReference>
<feature type="region of interest" description="Disordered" evidence="1">
    <location>
        <begin position="111"/>
        <end position="144"/>
    </location>
</feature>
<gene>
    <name evidence="2" type="ORF">PODANS_7_650</name>
</gene>
<dbReference type="RefSeq" id="XP_001905491.1">
    <property type="nucleotide sequence ID" value="XM_001905456.1"/>
</dbReference>
<feature type="compositionally biased region" description="Low complexity" evidence="1">
    <location>
        <begin position="286"/>
        <end position="300"/>
    </location>
</feature>
<feature type="compositionally biased region" description="Low complexity" evidence="1">
    <location>
        <begin position="229"/>
        <end position="243"/>
    </location>
</feature>
<dbReference type="HOGENOM" id="CLU_042560_0_0_1"/>
<dbReference type="VEuPathDB" id="FungiDB:PODANS_7_650"/>
<feature type="compositionally biased region" description="Basic and acidic residues" evidence="1">
    <location>
        <begin position="448"/>
        <end position="458"/>
    </location>
</feature>
<dbReference type="InterPro" id="IPR001005">
    <property type="entry name" value="SANT/Myb"/>
</dbReference>
<dbReference type="EMBL" id="FO904942">
    <property type="protein sequence ID" value="CDP32792.1"/>
    <property type="molecule type" value="Genomic_DNA"/>
</dbReference>
<dbReference type="InParanoid" id="B2AP39"/>
<dbReference type="KEGG" id="pan:PODANSg2517"/>